<evidence type="ECO:0000256" key="1">
    <source>
        <dbReference type="SAM" id="MobiDB-lite"/>
    </source>
</evidence>
<dbReference type="Gene3D" id="1.10.1520.10">
    <property type="entry name" value="Ribonuclease III domain"/>
    <property type="match status" value="1"/>
</dbReference>
<evidence type="ECO:0000259" key="2">
    <source>
        <dbReference type="PROSITE" id="PS50142"/>
    </source>
</evidence>
<feature type="domain" description="RNase III" evidence="2">
    <location>
        <begin position="189"/>
        <end position="258"/>
    </location>
</feature>
<dbReference type="AlphaFoldDB" id="A0A0P1BEJ8"/>
<feature type="compositionally biased region" description="Basic and acidic residues" evidence="1">
    <location>
        <begin position="9"/>
        <end position="18"/>
    </location>
</feature>
<dbReference type="STRING" id="401625.A0A0P1BEJ8"/>
<dbReference type="Proteomes" id="UP000054845">
    <property type="component" value="Unassembled WGS sequence"/>
</dbReference>
<keyword evidence="4" id="KW-1185">Reference proteome</keyword>
<dbReference type="CDD" id="cd00593">
    <property type="entry name" value="RIBOc"/>
    <property type="match status" value="1"/>
</dbReference>
<protein>
    <submittedName>
        <fullName evidence="3">Ribonuclease III domain</fullName>
    </submittedName>
</protein>
<dbReference type="PROSITE" id="PS50142">
    <property type="entry name" value="RNASE_3_2"/>
    <property type="match status" value="1"/>
</dbReference>
<dbReference type="SUPFAM" id="SSF69065">
    <property type="entry name" value="RNase III domain-like"/>
    <property type="match status" value="1"/>
</dbReference>
<reference evidence="4" key="1">
    <citation type="submission" date="2014-09" db="EMBL/GenBank/DDBJ databases">
        <authorList>
            <person name="Sharma Rahul"/>
            <person name="Thines Marco"/>
        </authorList>
    </citation>
    <scope>NUCLEOTIDE SEQUENCE [LARGE SCALE GENOMIC DNA]</scope>
</reference>
<feature type="region of interest" description="Disordered" evidence="1">
    <location>
        <begin position="1"/>
        <end position="83"/>
    </location>
</feature>
<dbReference type="OrthoDB" id="2392202at2759"/>
<evidence type="ECO:0000313" key="4">
    <source>
        <dbReference type="Proteomes" id="UP000054845"/>
    </source>
</evidence>
<dbReference type="InterPro" id="IPR000999">
    <property type="entry name" value="RNase_III_dom"/>
</dbReference>
<organism evidence="3 4">
    <name type="scientific">Ceraceosorus bombacis</name>
    <dbReference type="NCBI Taxonomy" id="401625"/>
    <lineage>
        <taxon>Eukaryota</taxon>
        <taxon>Fungi</taxon>
        <taxon>Dikarya</taxon>
        <taxon>Basidiomycota</taxon>
        <taxon>Ustilaginomycotina</taxon>
        <taxon>Exobasidiomycetes</taxon>
        <taxon>Ceraceosorales</taxon>
        <taxon>Ceraceosoraceae</taxon>
        <taxon>Ceraceosorus</taxon>
    </lineage>
</organism>
<proteinExistence type="predicted"/>
<sequence>MVEPIIPNDEARQMKRAAEPTSDDGSRRMKRAAAHNKEVELALLAQDQDSASSSSSSSSTLLDSVAPIPSERTNTPKYLNDPELGSQKHVKVWETVPLRFPPRDRYPPSAPDIASDDLRLCAIALGVASLGARPTWRQGSPAEALAAVNQGLDSMVRKGDAVHKPPSDEAEQDKNTRDEALKIIDADGYWSSASVHTRYGDESPDWMFEDSKRLEWLGDAVVGLVARHTIMTRYPDLSVAGATQAWGHIVSNDTFGHLWDIAGLEAAD</sequence>
<dbReference type="GO" id="GO:0004525">
    <property type="term" value="F:ribonuclease III activity"/>
    <property type="evidence" value="ECO:0007669"/>
    <property type="project" value="InterPro"/>
</dbReference>
<evidence type="ECO:0000313" key="3">
    <source>
        <dbReference type="EMBL" id="CEH13895.1"/>
    </source>
</evidence>
<feature type="compositionally biased region" description="Low complexity" evidence="1">
    <location>
        <begin position="41"/>
        <end position="64"/>
    </location>
</feature>
<dbReference type="InterPro" id="IPR036389">
    <property type="entry name" value="RNase_III_sf"/>
</dbReference>
<dbReference type="GO" id="GO:0006396">
    <property type="term" value="P:RNA processing"/>
    <property type="evidence" value="ECO:0007669"/>
    <property type="project" value="InterPro"/>
</dbReference>
<dbReference type="EMBL" id="CCYA01000233">
    <property type="protein sequence ID" value="CEH13895.1"/>
    <property type="molecule type" value="Genomic_DNA"/>
</dbReference>
<accession>A0A0P1BEJ8</accession>
<name>A0A0P1BEJ8_9BASI</name>